<evidence type="ECO:0000259" key="1">
    <source>
        <dbReference type="Pfam" id="PF12770"/>
    </source>
</evidence>
<protein>
    <submittedName>
        <fullName evidence="2">Tetratricopeptide repeat domain protein</fullName>
    </submittedName>
</protein>
<dbReference type="HOGENOM" id="CLU_2588626_0_0_6"/>
<dbReference type="STRING" id="40754.THII_0282"/>
<evidence type="ECO:0000313" key="2">
    <source>
        <dbReference type="EMBL" id="BAP54579.1"/>
    </source>
</evidence>
<proteinExistence type="predicted"/>
<dbReference type="Pfam" id="PF12770">
    <property type="entry name" value="CHAT"/>
    <property type="match status" value="1"/>
</dbReference>
<sequence length="80" mass="9438">MIKFYQNYRRGNTSVAVALNQAQLWLRNATNQALFAWSKQLPVGATWQRAFRHQFFYKKDPNIQPYQAPYHWAAFCAIGQ</sequence>
<dbReference type="EMBL" id="AP014633">
    <property type="protein sequence ID" value="BAP54579.1"/>
    <property type="molecule type" value="Genomic_DNA"/>
</dbReference>
<dbReference type="AlphaFoldDB" id="A0A090ACT4"/>
<organism evidence="2 3">
    <name type="scientific">Thioploca ingrica</name>
    <dbReference type="NCBI Taxonomy" id="40754"/>
    <lineage>
        <taxon>Bacteria</taxon>
        <taxon>Pseudomonadati</taxon>
        <taxon>Pseudomonadota</taxon>
        <taxon>Gammaproteobacteria</taxon>
        <taxon>Thiotrichales</taxon>
        <taxon>Thiotrichaceae</taxon>
        <taxon>Thioploca</taxon>
    </lineage>
</organism>
<dbReference type="Proteomes" id="UP000031623">
    <property type="component" value="Chromosome"/>
</dbReference>
<accession>A0A090ACT4</accession>
<feature type="domain" description="CHAT" evidence="1">
    <location>
        <begin position="1"/>
        <end position="80"/>
    </location>
</feature>
<dbReference type="KEGG" id="tig:THII_0282"/>
<gene>
    <name evidence="2" type="ORF">THII_0282</name>
</gene>
<evidence type="ECO:0000313" key="3">
    <source>
        <dbReference type="Proteomes" id="UP000031623"/>
    </source>
</evidence>
<name>A0A090ACT4_9GAMM</name>
<dbReference type="InterPro" id="IPR024983">
    <property type="entry name" value="CHAT_dom"/>
</dbReference>
<reference evidence="2 3" key="1">
    <citation type="journal article" date="2014" name="ISME J.">
        <title>Ecophysiology of Thioploca ingrica as revealed by the complete genome sequence supplemented with proteomic evidence.</title>
        <authorList>
            <person name="Kojima H."/>
            <person name="Ogura Y."/>
            <person name="Yamamoto N."/>
            <person name="Togashi T."/>
            <person name="Mori H."/>
            <person name="Watanabe T."/>
            <person name="Nemoto F."/>
            <person name="Kurokawa K."/>
            <person name="Hayashi T."/>
            <person name="Fukui M."/>
        </authorList>
    </citation>
    <scope>NUCLEOTIDE SEQUENCE [LARGE SCALE GENOMIC DNA]</scope>
</reference>
<keyword evidence="3" id="KW-1185">Reference proteome</keyword>